<protein>
    <recommendedName>
        <fullName evidence="4">Glycosyltransferase RgtA/B/C/D-like domain-containing protein</fullName>
    </recommendedName>
</protein>
<dbReference type="AlphaFoldDB" id="A0A177G740"/>
<name>A0A177G740_9PROT</name>
<evidence type="ECO:0000313" key="2">
    <source>
        <dbReference type="EMBL" id="OAG75064.1"/>
    </source>
</evidence>
<keyword evidence="1" id="KW-0472">Membrane</keyword>
<feature type="transmembrane region" description="Helical" evidence="1">
    <location>
        <begin position="325"/>
        <end position="344"/>
    </location>
</feature>
<gene>
    <name evidence="2" type="ORF">Amal_03771</name>
</gene>
<feature type="transmembrane region" description="Helical" evidence="1">
    <location>
        <begin position="222"/>
        <end position="250"/>
    </location>
</feature>
<feature type="transmembrane region" description="Helical" evidence="1">
    <location>
        <begin position="101"/>
        <end position="121"/>
    </location>
</feature>
<feature type="transmembrane region" description="Helical" evidence="1">
    <location>
        <begin position="270"/>
        <end position="289"/>
    </location>
</feature>
<evidence type="ECO:0008006" key="4">
    <source>
        <dbReference type="Google" id="ProtNLM"/>
    </source>
</evidence>
<feature type="transmembrane region" description="Helical" evidence="1">
    <location>
        <begin position="39"/>
        <end position="57"/>
    </location>
</feature>
<keyword evidence="1" id="KW-0812">Transmembrane</keyword>
<dbReference type="EMBL" id="LVHD01000150">
    <property type="protein sequence ID" value="OAG75064.1"/>
    <property type="molecule type" value="Genomic_DNA"/>
</dbReference>
<feature type="transmembrane region" description="Helical" evidence="1">
    <location>
        <begin position="155"/>
        <end position="172"/>
    </location>
</feature>
<dbReference type="Proteomes" id="UP000077349">
    <property type="component" value="Unassembled WGS sequence"/>
</dbReference>
<proteinExistence type="predicted"/>
<accession>A0A177G740</accession>
<feature type="transmembrane region" description="Helical" evidence="1">
    <location>
        <begin position="133"/>
        <end position="149"/>
    </location>
</feature>
<dbReference type="PATRIC" id="fig|178901.16.peg.4070"/>
<reference evidence="2 3" key="1">
    <citation type="submission" date="2016-03" db="EMBL/GenBank/DDBJ databases">
        <title>Draft genome sequence of Acetobacter malorum CECT 7742, a strain isolated from strawberry vinegar.</title>
        <authorList>
            <person name="Sainz F."/>
            <person name="Mas A."/>
            <person name="Torija M.J."/>
        </authorList>
    </citation>
    <scope>NUCLEOTIDE SEQUENCE [LARGE SCALE GENOMIC DNA]</scope>
    <source>
        <strain evidence="2 3">CECT 7742</strain>
    </source>
</reference>
<sequence>MNVNYKETRVQERDNRISLFFSEIMPKAVPPALAAGLKYLLIALVVVYALSYCVIPFSDGDPAYYVLIGRGLLRDHILPYNYAFDHKPFGVYLFYGLWDRIAPFTLGKFTLLAVLLSGAFVTISRAFGPFNRGLAFGLLTVCGAIFDVLSGNTELVLVVAEALILALMLKGIETNKTGLFFLAGCLSALAVNVNYLAGVCLLGPMALLLFPPGWFRLSRCVMAGLGGVVSLVALFSPYLIVGHGALQSYFSMQRSFLHNYSGALSERLQCVFWMTFYLGLILPILLGWIRRFPFNLADEASRRTMILPVWFTSSFPATLLSGHPYQHYFILCFAPATLMLAILFREGAFPSRLALMPLWLSSVFFMGTEVKRNVTIALYTSRVDYTEIARQVGQAKVLDIRTFHAVFYLSDLKPFDVYLFSDHIDIFFRQNAWKRYMQDLAQNPLYVVAPYKGCERHEVEAPVCQWLHDHYTQTYAVNVRHIHKSRPNKFSLSLYKLREPSEQQPSSGL</sequence>
<dbReference type="STRING" id="178901.AmDm5_0980"/>
<comment type="caution">
    <text evidence="2">The sequence shown here is derived from an EMBL/GenBank/DDBJ whole genome shotgun (WGS) entry which is preliminary data.</text>
</comment>
<keyword evidence="1" id="KW-1133">Transmembrane helix</keyword>
<evidence type="ECO:0000256" key="1">
    <source>
        <dbReference type="SAM" id="Phobius"/>
    </source>
</evidence>
<evidence type="ECO:0000313" key="3">
    <source>
        <dbReference type="Proteomes" id="UP000077349"/>
    </source>
</evidence>
<organism evidence="2 3">
    <name type="scientific">Acetobacter malorum</name>
    <dbReference type="NCBI Taxonomy" id="178901"/>
    <lineage>
        <taxon>Bacteria</taxon>
        <taxon>Pseudomonadati</taxon>
        <taxon>Pseudomonadota</taxon>
        <taxon>Alphaproteobacteria</taxon>
        <taxon>Acetobacterales</taxon>
        <taxon>Acetobacteraceae</taxon>
        <taxon>Acetobacter</taxon>
    </lineage>
</organism>
<feature type="transmembrane region" description="Helical" evidence="1">
    <location>
        <begin position="179"/>
        <end position="210"/>
    </location>
</feature>